<evidence type="ECO:0000313" key="1">
    <source>
        <dbReference type="EMBL" id="GGG64189.1"/>
    </source>
</evidence>
<reference evidence="1 2" key="1">
    <citation type="journal article" date="2014" name="Int. J. Syst. Evol. Microbiol.">
        <title>Complete genome sequence of Corynebacterium casei LMG S-19264T (=DSM 44701T), isolated from a smear-ripened cheese.</title>
        <authorList>
            <consortium name="US DOE Joint Genome Institute (JGI-PGF)"/>
            <person name="Walter F."/>
            <person name="Albersmeier A."/>
            <person name="Kalinowski J."/>
            <person name="Ruckert C."/>
        </authorList>
    </citation>
    <scope>NUCLEOTIDE SEQUENCE [LARGE SCALE GENOMIC DNA]</scope>
    <source>
        <strain evidence="1 2">CGMCC 1.15286</strain>
    </source>
</reference>
<dbReference type="GO" id="GO:0016020">
    <property type="term" value="C:membrane"/>
    <property type="evidence" value="ECO:0007669"/>
    <property type="project" value="InterPro"/>
</dbReference>
<keyword evidence="2" id="KW-1185">Reference proteome</keyword>
<protein>
    <recommendedName>
        <fullName evidence="3">Sulfotransferase family protein</fullName>
    </recommendedName>
</protein>
<evidence type="ECO:0008006" key="3">
    <source>
        <dbReference type="Google" id="ProtNLM"/>
    </source>
</evidence>
<evidence type="ECO:0000313" key="2">
    <source>
        <dbReference type="Proteomes" id="UP000600247"/>
    </source>
</evidence>
<dbReference type="RefSeq" id="WP_188888601.1">
    <property type="nucleotide sequence ID" value="NZ_BMHY01000003.1"/>
</dbReference>
<dbReference type="PANTHER" id="PTHR32301:SF6">
    <property type="entry name" value="GOLVESIN-RELATED"/>
    <property type="match status" value="1"/>
</dbReference>
<dbReference type="Proteomes" id="UP000600247">
    <property type="component" value="Unassembled WGS sequence"/>
</dbReference>
<gene>
    <name evidence="1" type="ORF">GCM10010918_17820</name>
</gene>
<accession>A0A917H0Q1</accession>
<dbReference type="GO" id="GO:0008146">
    <property type="term" value="F:sulfotransferase activity"/>
    <property type="evidence" value="ECO:0007669"/>
    <property type="project" value="InterPro"/>
</dbReference>
<organism evidence="1 2">
    <name type="scientific">Paenibacillus radicis</name>
    <name type="common">ex Gao et al. 2016</name>
    <dbReference type="NCBI Taxonomy" id="1737354"/>
    <lineage>
        <taxon>Bacteria</taxon>
        <taxon>Bacillati</taxon>
        <taxon>Bacillota</taxon>
        <taxon>Bacilli</taxon>
        <taxon>Bacillales</taxon>
        <taxon>Paenibacillaceae</taxon>
        <taxon>Paenibacillus</taxon>
    </lineage>
</organism>
<name>A0A917H0Q1_9BACL</name>
<dbReference type="InterPro" id="IPR005331">
    <property type="entry name" value="Sulfotransferase"/>
</dbReference>
<comment type="caution">
    <text evidence="1">The sequence shown here is derived from an EMBL/GenBank/DDBJ whole genome shotgun (WGS) entry which is preliminary data.</text>
</comment>
<sequence>MANTKKRSDDDSLLLFMHIPKTGGTSLTQVLLHQFPKLVYYFEVADNQTLLLEKLREADAFCGHYPFGLHSFIDRPYRYMTMLRDPVEQIISYFYFKYKNPDYPESYNIGITLDYFVNDDNFDLEYVNLQTRFVSGELCVTQPDLELAKANLRHHFDFVGITERYAESQFLLSRQMGWKLQPCSRLNITPNRLLQIECATETIDRIKAKNAADVELYRYALELLDQKIANLSPAQAKALRKFIKTAAK</sequence>
<dbReference type="AlphaFoldDB" id="A0A917H0Q1"/>
<proteinExistence type="predicted"/>
<dbReference type="PANTHER" id="PTHR32301">
    <property type="entry name" value="COUNTIN RECEPTOR CNR3-RELATED"/>
    <property type="match status" value="1"/>
</dbReference>
<dbReference type="InterPro" id="IPR053259">
    <property type="entry name" value="Golvesin-related_Golgi"/>
</dbReference>
<dbReference type="InterPro" id="IPR027417">
    <property type="entry name" value="P-loop_NTPase"/>
</dbReference>
<dbReference type="EMBL" id="BMHY01000003">
    <property type="protein sequence ID" value="GGG64189.1"/>
    <property type="molecule type" value="Genomic_DNA"/>
</dbReference>
<dbReference type="Pfam" id="PF03567">
    <property type="entry name" value="Sulfotransfer_2"/>
    <property type="match status" value="1"/>
</dbReference>
<dbReference type="SUPFAM" id="SSF52540">
    <property type="entry name" value="P-loop containing nucleoside triphosphate hydrolases"/>
    <property type="match status" value="1"/>
</dbReference>
<dbReference type="Gene3D" id="3.40.50.300">
    <property type="entry name" value="P-loop containing nucleotide triphosphate hydrolases"/>
    <property type="match status" value="1"/>
</dbReference>